<comment type="similarity">
    <text evidence="1 8">Belongs to the pseudouridine synthase RluA family.</text>
</comment>
<keyword evidence="2 7" id="KW-0694">RNA-binding</keyword>
<dbReference type="PROSITE" id="PS50889">
    <property type="entry name" value="S4"/>
    <property type="match status" value="1"/>
</dbReference>
<dbReference type="FunFam" id="3.30.2350.10:FF:000006">
    <property type="entry name" value="Pseudouridine synthase"/>
    <property type="match status" value="1"/>
</dbReference>
<dbReference type="GO" id="GO:0160140">
    <property type="term" value="F:23S rRNA pseudouridine(1911/1915/1917) synthase activity"/>
    <property type="evidence" value="ECO:0007669"/>
    <property type="project" value="UniProtKB-EC"/>
</dbReference>
<evidence type="ECO:0000256" key="6">
    <source>
        <dbReference type="PIRSR" id="PIRSR606225-1"/>
    </source>
</evidence>
<feature type="active site" evidence="6">
    <location>
        <position position="182"/>
    </location>
</feature>
<evidence type="ECO:0000259" key="9">
    <source>
        <dbReference type="Pfam" id="PF00849"/>
    </source>
</evidence>
<dbReference type="PROSITE" id="PS01129">
    <property type="entry name" value="PSI_RLU"/>
    <property type="match status" value="1"/>
</dbReference>
<dbReference type="SUPFAM" id="SSF55174">
    <property type="entry name" value="Alpha-L RNA-binding motif"/>
    <property type="match status" value="1"/>
</dbReference>
<dbReference type="EC" id="5.4.99.-" evidence="8"/>
<dbReference type="STRING" id="1907941.BKE30_10165"/>
<accession>A0A1S8CUH1</accession>
<dbReference type="PANTHER" id="PTHR21600">
    <property type="entry name" value="MITOCHONDRIAL RNA PSEUDOURIDINE SYNTHASE"/>
    <property type="match status" value="1"/>
</dbReference>
<dbReference type="Gene3D" id="3.30.2350.10">
    <property type="entry name" value="Pseudouridine synthase"/>
    <property type="match status" value="1"/>
</dbReference>
<dbReference type="PANTHER" id="PTHR21600:SF44">
    <property type="entry name" value="RIBOSOMAL LARGE SUBUNIT PSEUDOURIDINE SYNTHASE D"/>
    <property type="match status" value="1"/>
</dbReference>
<dbReference type="GO" id="GO:0003723">
    <property type="term" value="F:RNA binding"/>
    <property type="evidence" value="ECO:0007669"/>
    <property type="project" value="UniProtKB-KW"/>
</dbReference>
<evidence type="ECO:0000256" key="8">
    <source>
        <dbReference type="RuleBase" id="RU362028"/>
    </source>
</evidence>
<evidence type="ECO:0000256" key="7">
    <source>
        <dbReference type="PROSITE-ProRule" id="PRU00182"/>
    </source>
</evidence>
<dbReference type="GO" id="GO:0000455">
    <property type="term" value="P:enzyme-directed rRNA pseudouridine synthesis"/>
    <property type="evidence" value="ECO:0007669"/>
    <property type="project" value="TreeGrafter"/>
</dbReference>
<sequence>MAHTQNLQQTPDSSINEPLEDDNALFADLQEDLFDVDLTPNQAATATKISQQAVVPDDMIGLRFDQVAASLFAEFSRERLKGWLQDGQLTINGQTVKPKIRCLGGEVLNLDVTLQDQNTTEPEPMTLDIVYEDDDILVVNKPVGLVVHPGAGNWSGTLVNGLLYHEAKLKELPRAGLVHRIDKDTSGLLVVAKNLAAQHHLSKQLADKSVYRIYDAMVVGHVIAGGTVDQPIKRHPVERTRMSVQPGGRASVTHYRVLERFGSHTLVQAQLETGRTHQIRVHLSHIGFPLVGDPLYGTRRRLPQGASPNLVKTLQNFKRQALHARKLGLVHPRTGKNMQFEAPWPDDFSQLVKALRDEGADD</sequence>
<comment type="catalytic activity">
    <reaction evidence="8">
        <text>a uridine in RNA = a pseudouridine in RNA</text>
        <dbReference type="Rhea" id="RHEA:48348"/>
        <dbReference type="Rhea" id="RHEA-COMP:12068"/>
        <dbReference type="Rhea" id="RHEA-COMP:12069"/>
        <dbReference type="ChEBI" id="CHEBI:65314"/>
        <dbReference type="ChEBI" id="CHEBI:65315"/>
    </reaction>
</comment>
<protein>
    <recommendedName>
        <fullName evidence="8">Pseudouridine synthase</fullName>
        <ecNumber evidence="8">5.4.99.-</ecNumber>
    </recommendedName>
</protein>
<dbReference type="Proteomes" id="UP000192132">
    <property type="component" value="Unassembled WGS sequence"/>
</dbReference>
<dbReference type="InterPro" id="IPR036986">
    <property type="entry name" value="S4_RNA-bd_sf"/>
</dbReference>
<organism evidence="10 11">
    <name type="scientific">Alkanindiges hydrocarboniclasticus</name>
    <dbReference type="NCBI Taxonomy" id="1907941"/>
    <lineage>
        <taxon>Bacteria</taxon>
        <taxon>Pseudomonadati</taxon>
        <taxon>Pseudomonadota</taxon>
        <taxon>Gammaproteobacteria</taxon>
        <taxon>Moraxellales</taxon>
        <taxon>Moraxellaceae</taxon>
        <taxon>Alkanindiges</taxon>
    </lineage>
</organism>
<dbReference type="AlphaFoldDB" id="A0A1S8CUH1"/>
<keyword evidence="11" id="KW-1185">Reference proteome</keyword>
<dbReference type="RefSeq" id="WP_076878502.1">
    <property type="nucleotide sequence ID" value="NZ_MLCN01000027.1"/>
</dbReference>
<dbReference type="NCBIfam" id="TIGR00005">
    <property type="entry name" value="rluA_subfam"/>
    <property type="match status" value="1"/>
</dbReference>
<name>A0A1S8CUH1_9GAMM</name>
<dbReference type="SUPFAM" id="SSF55120">
    <property type="entry name" value="Pseudouridine synthase"/>
    <property type="match status" value="1"/>
</dbReference>
<dbReference type="Pfam" id="PF00849">
    <property type="entry name" value="PseudoU_synth_2"/>
    <property type="match status" value="1"/>
</dbReference>
<comment type="function">
    <text evidence="5">Responsible for synthesis of pseudouridine from uracil at positions 1911, 1915 and 1917 in 23S ribosomal RNA.</text>
</comment>
<dbReference type="CDD" id="cd02869">
    <property type="entry name" value="PseudoU_synth_RluA_like"/>
    <property type="match status" value="1"/>
</dbReference>
<dbReference type="InterPro" id="IPR006224">
    <property type="entry name" value="PsdUridine_synth_RluA-like_CS"/>
</dbReference>
<evidence type="ECO:0000256" key="4">
    <source>
        <dbReference type="ARBA" id="ARBA00036882"/>
    </source>
</evidence>
<dbReference type="NCBIfam" id="NF008385">
    <property type="entry name" value="PRK11180.1"/>
    <property type="match status" value="1"/>
</dbReference>
<dbReference type="OrthoDB" id="9807829at2"/>
<dbReference type="InterPro" id="IPR006145">
    <property type="entry name" value="PsdUridine_synth_RsuA/RluA"/>
</dbReference>
<evidence type="ECO:0000256" key="2">
    <source>
        <dbReference type="ARBA" id="ARBA00022884"/>
    </source>
</evidence>
<evidence type="ECO:0000313" key="10">
    <source>
        <dbReference type="EMBL" id="ONG39130.1"/>
    </source>
</evidence>
<dbReference type="InterPro" id="IPR020103">
    <property type="entry name" value="PsdUridine_synth_cat_dom_sf"/>
</dbReference>
<evidence type="ECO:0000256" key="5">
    <source>
        <dbReference type="ARBA" id="ARBA00056072"/>
    </source>
</evidence>
<feature type="domain" description="Pseudouridine synthase RsuA/RluA-like" evidence="9">
    <location>
        <begin position="135"/>
        <end position="285"/>
    </location>
</feature>
<dbReference type="InterPro" id="IPR050188">
    <property type="entry name" value="RluA_PseudoU_synthase"/>
</dbReference>
<evidence type="ECO:0000256" key="3">
    <source>
        <dbReference type="ARBA" id="ARBA00023235"/>
    </source>
</evidence>
<gene>
    <name evidence="10" type="ORF">BKE30_10165</name>
</gene>
<comment type="catalytic activity">
    <reaction evidence="4">
        <text>uridine(1911/1915/1917) in 23S rRNA = pseudouridine(1911/1915/1917) in 23S rRNA</text>
        <dbReference type="Rhea" id="RHEA:42524"/>
        <dbReference type="Rhea" id="RHEA-COMP:10097"/>
        <dbReference type="Rhea" id="RHEA-COMP:10098"/>
        <dbReference type="ChEBI" id="CHEBI:65314"/>
        <dbReference type="ChEBI" id="CHEBI:65315"/>
        <dbReference type="EC" id="5.4.99.23"/>
    </reaction>
</comment>
<comment type="caution">
    <text evidence="10">The sequence shown here is derived from an EMBL/GenBank/DDBJ whole genome shotgun (WGS) entry which is preliminary data.</text>
</comment>
<dbReference type="InterPro" id="IPR006225">
    <property type="entry name" value="PsdUridine_synth_RluC/D"/>
</dbReference>
<reference evidence="10 11" key="1">
    <citation type="submission" date="2016-10" db="EMBL/GenBank/DDBJ databases">
        <title>Draft Genome sequence of Alkanindiges sp. strain H1.</title>
        <authorList>
            <person name="Subhash Y."/>
            <person name="Lee S."/>
        </authorList>
    </citation>
    <scope>NUCLEOTIDE SEQUENCE [LARGE SCALE GENOMIC DNA]</scope>
    <source>
        <strain evidence="10 11">H1</strain>
    </source>
</reference>
<dbReference type="EMBL" id="MLCN01000027">
    <property type="protein sequence ID" value="ONG39130.1"/>
    <property type="molecule type" value="Genomic_DNA"/>
</dbReference>
<evidence type="ECO:0000313" key="11">
    <source>
        <dbReference type="Proteomes" id="UP000192132"/>
    </source>
</evidence>
<dbReference type="Gene3D" id="3.10.290.10">
    <property type="entry name" value="RNA-binding S4 domain"/>
    <property type="match status" value="1"/>
</dbReference>
<proteinExistence type="inferred from homology"/>
<keyword evidence="3 8" id="KW-0413">Isomerase</keyword>
<evidence type="ECO:0000256" key="1">
    <source>
        <dbReference type="ARBA" id="ARBA00010876"/>
    </source>
</evidence>